<protein>
    <submittedName>
        <fullName evidence="1">Uncharacterized protein</fullName>
    </submittedName>
</protein>
<evidence type="ECO:0000313" key="2">
    <source>
        <dbReference type="Proteomes" id="UP000294530"/>
    </source>
</evidence>
<name>A0A976FSL1_BRELC</name>
<comment type="caution">
    <text evidence="1">The sequence shown here is derived from an EMBL/GenBank/DDBJ whole genome shotgun (WGS) entry which is preliminary data.</text>
</comment>
<reference evidence="1 2" key="1">
    <citation type="journal article" date="2021" name="Genome Biol.">
        <title>AFLAP: assembly-free linkage analysis pipeline using k-mers from genome sequencing data.</title>
        <authorList>
            <person name="Fletcher K."/>
            <person name="Zhang L."/>
            <person name="Gil J."/>
            <person name="Han R."/>
            <person name="Cavanaugh K."/>
            <person name="Michelmore R."/>
        </authorList>
    </citation>
    <scope>NUCLEOTIDE SEQUENCE [LARGE SCALE GENOMIC DNA]</scope>
    <source>
        <strain evidence="1 2">SF5</strain>
    </source>
</reference>
<dbReference type="EMBL" id="SHOA02000015">
    <property type="protein sequence ID" value="TDH71711.1"/>
    <property type="molecule type" value="Genomic_DNA"/>
</dbReference>
<dbReference type="KEGG" id="blac:94353081"/>
<keyword evidence="2" id="KW-1185">Reference proteome</keyword>
<evidence type="ECO:0000313" key="1">
    <source>
        <dbReference type="EMBL" id="TDH71711.1"/>
    </source>
</evidence>
<accession>A0A976FSL1</accession>
<dbReference type="AlphaFoldDB" id="A0A976FSL1"/>
<organism evidence="1 2">
    <name type="scientific">Bremia lactucae</name>
    <name type="common">Lettuce downy mildew</name>
    <dbReference type="NCBI Taxonomy" id="4779"/>
    <lineage>
        <taxon>Eukaryota</taxon>
        <taxon>Sar</taxon>
        <taxon>Stramenopiles</taxon>
        <taxon>Oomycota</taxon>
        <taxon>Peronosporomycetes</taxon>
        <taxon>Peronosporales</taxon>
        <taxon>Peronosporaceae</taxon>
        <taxon>Bremia</taxon>
    </lineage>
</organism>
<sequence length="110" mass="12098">MVMSAISTPIVLMAQIESFELVDLLAALGVNKIPTSAEMLDSAPNTVADPGDVLFRMPHNPRHIVRSSSVSSVVARSRTGFLYQAVSHPYRVFFLNPRKFCVITHLSAAW</sequence>
<dbReference type="RefSeq" id="XP_067821210.1">
    <property type="nucleotide sequence ID" value="XM_067967410.1"/>
</dbReference>
<gene>
    <name evidence="1" type="ORF">CCR75_009369</name>
</gene>
<dbReference type="GeneID" id="94353081"/>
<proteinExistence type="predicted"/>
<dbReference type="Proteomes" id="UP000294530">
    <property type="component" value="Unassembled WGS sequence"/>
</dbReference>